<feature type="compositionally biased region" description="Polar residues" evidence="11">
    <location>
        <begin position="20"/>
        <end position="29"/>
    </location>
</feature>
<evidence type="ECO:0000256" key="9">
    <source>
        <dbReference type="ARBA" id="ARBA00023328"/>
    </source>
</evidence>
<dbReference type="GO" id="GO:0051301">
    <property type="term" value="P:cell division"/>
    <property type="evidence" value="ECO:0007669"/>
    <property type="project" value="UniProtKB-KW"/>
</dbReference>
<comment type="caution">
    <text evidence="12">The sequence shown here is derived from an EMBL/GenBank/DDBJ whole genome shotgun (WGS) entry which is preliminary data.</text>
</comment>
<reference evidence="12 13" key="1">
    <citation type="submission" date="2017-10" db="EMBL/GenBank/DDBJ databases">
        <title>Comparative genomics in systemic dimorphic fungi from Ajellomycetaceae.</title>
        <authorList>
            <person name="Munoz J.F."/>
            <person name="Mcewen J.G."/>
            <person name="Clay O.K."/>
            <person name="Cuomo C.A."/>
        </authorList>
    </citation>
    <scope>NUCLEOTIDE SEQUENCE [LARGE SCALE GENOMIC DNA]</scope>
    <source>
        <strain evidence="12 13">UAMH5409</strain>
    </source>
</reference>
<organism evidence="12 13">
    <name type="scientific">Helicocarpus griseus UAMH5409</name>
    <dbReference type="NCBI Taxonomy" id="1447875"/>
    <lineage>
        <taxon>Eukaryota</taxon>
        <taxon>Fungi</taxon>
        <taxon>Dikarya</taxon>
        <taxon>Ascomycota</taxon>
        <taxon>Pezizomycotina</taxon>
        <taxon>Eurotiomycetes</taxon>
        <taxon>Eurotiomycetidae</taxon>
        <taxon>Onygenales</taxon>
        <taxon>Ajellomycetaceae</taxon>
        <taxon>Helicocarpus</taxon>
    </lineage>
</organism>
<evidence type="ECO:0000256" key="3">
    <source>
        <dbReference type="ARBA" id="ARBA00022454"/>
    </source>
</evidence>
<dbReference type="GO" id="GO:0005634">
    <property type="term" value="C:nucleus"/>
    <property type="evidence" value="ECO:0007669"/>
    <property type="project" value="UniProtKB-SubCell"/>
</dbReference>
<dbReference type="EMBL" id="PDNB01000012">
    <property type="protein sequence ID" value="PGH17127.1"/>
    <property type="molecule type" value="Genomic_DNA"/>
</dbReference>
<keyword evidence="9" id="KW-0137">Centromere</keyword>
<evidence type="ECO:0000256" key="10">
    <source>
        <dbReference type="SAM" id="Coils"/>
    </source>
</evidence>
<feature type="compositionally biased region" description="Gly residues" evidence="11">
    <location>
        <begin position="135"/>
        <end position="146"/>
    </location>
</feature>
<dbReference type="STRING" id="1447875.A0A2B7Y939"/>
<evidence type="ECO:0000256" key="8">
    <source>
        <dbReference type="ARBA" id="ARBA00023306"/>
    </source>
</evidence>
<proteinExistence type="predicted"/>
<dbReference type="OrthoDB" id="18453at2759"/>
<feature type="region of interest" description="Disordered" evidence="11">
    <location>
        <begin position="130"/>
        <end position="150"/>
    </location>
</feature>
<evidence type="ECO:0000313" key="12">
    <source>
        <dbReference type="EMBL" id="PGH17127.1"/>
    </source>
</evidence>
<accession>A0A2B7Y939</accession>
<evidence type="ECO:0000256" key="4">
    <source>
        <dbReference type="ARBA" id="ARBA00022618"/>
    </source>
</evidence>
<feature type="compositionally biased region" description="Pro residues" evidence="11">
    <location>
        <begin position="30"/>
        <end position="42"/>
    </location>
</feature>
<evidence type="ECO:0000256" key="11">
    <source>
        <dbReference type="SAM" id="MobiDB-lite"/>
    </source>
</evidence>
<keyword evidence="4" id="KW-0132">Cell division</keyword>
<keyword evidence="6" id="KW-0995">Kinetochore</keyword>
<dbReference type="InterPro" id="IPR007128">
    <property type="entry name" value="PMF1/Nnf1"/>
</dbReference>
<dbReference type="Proteomes" id="UP000223968">
    <property type="component" value="Unassembled WGS sequence"/>
</dbReference>
<evidence type="ECO:0000256" key="2">
    <source>
        <dbReference type="ARBA" id="ARBA00004629"/>
    </source>
</evidence>
<feature type="region of interest" description="Disordered" evidence="11">
    <location>
        <begin position="1"/>
        <end position="47"/>
    </location>
</feature>
<evidence type="ECO:0000256" key="5">
    <source>
        <dbReference type="ARBA" id="ARBA00022776"/>
    </source>
</evidence>
<dbReference type="GO" id="GO:0007059">
    <property type="term" value="P:chromosome segregation"/>
    <property type="evidence" value="ECO:0007669"/>
    <property type="project" value="TreeGrafter"/>
</dbReference>
<dbReference type="Pfam" id="PF03980">
    <property type="entry name" value="Nnf1"/>
    <property type="match status" value="1"/>
</dbReference>
<comment type="subcellular location">
    <subcellularLocation>
        <location evidence="2">Chromosome</location>
        <location evidence="2">Centromere</location>
        <location evidence="2">Kinetochore</location>
    </subcellularLocation>
    <subcellularLocation>
        <location evidence="1">Nucleus</location>
    </subcellularLocation>
</comment>
<keyword evidence="13" id="KW-1185">Reference proteome</keyword>
<protein>
    <recommendedName>
        <fullName evidence="14">MIND kinetochore complex component Nnf1</fullName>
    </recommendedName>
</protein>
<keyword evidence="3" id="KW-0158">Chromosome</keyword>
<keyword evidence="10" id="KW-0175">Coiled coil</keyword>
<keyword evidence="5" id="KW-0498">Mitosis</keyword>
<keyword evidence="7" id="KW-0539">Nucleus</keyword>
<feature type="coiled-coil region" evidence="10">
    <location>
        <begin position="190"/>
        <end position="247"/>
    </location>
</feature>
<evidence type="ECO:0000313" key="13">
    <source>
        <dbReference type="Proteomes" id="UP000223968"/>
    </source>
</evidence>
<name>A0A2B7Y939_9EURO</name>
<evidence type="ECO:0008006" key="14">
    <source>
        <dbReference type="Google" id="ProtNLM"/>
    </source>
</evidence>
<evidence type="ECO:0000256" key="6">
    <source>
        <dbReference type="ARBA" id="ARBA00022838"/>
    </source>
</evidence>
<keyword evidence="8" id="KW-0131">Cell cycle</keyword>
<gene>
    <name evidence="12" type="ORF">AJ79_01265</name>
</gene>
<dbReference type="PANTHER" id="PTHR15459">
    <property type="entry name" value="POLYAMINE-MODULATED FACTOR 1"/>
    <property type="match status" value="1"/>
</dbReference>
<evidence type="ECO:0000256" key="7">
    <source>
        <dbReference type="ARBA" id="ARBA00023242"/>
    </source>
</evidence>
<dbReference type="AlphaFoldDB" id="A0A2B7Y939"/>
<evidence type="ECO:0000256" key="1">
    <source>
        <dbReference type="ARBA" id="ARBA00004123"/>
    </source>
</evidence>
<dbReference type="GO" id="GO:0000444">
    <property type="term" value="C:MIS12/MIND type complex"/>
    <property type="evidence" value="ECO:0007669"/>
    <property type="project" value="InterPro"/>
</dbReference>
<dbReference type="PANTHER" id="PTHR15459:SF3">
    <property type="entry name" value="POLYAMINE-MODULATED FACTOR 1"/>
    <property type="match status" value="1"/>
</dbReference>
<feature type="compositionally biased region" description="Pro residues" evidence="11">
    <location>
        <begin position="1"/>
        <end position="13"/>
    </location>
</feature>
<sequence length="248" mass="26782">MPTSQPQPPPQSPTHPSQTNNQNQNQDASPSPPPPAPVPLTPGPRASRLQQVFNQALARTLRANSYANFSACFPTPARHVPASLENVWRQLNAKLEESARAEFEDVLREREVVRGLNELDRLVGEARVRRERGEGGGAGGEGGEGEGVIPPHTLGANELYQAHLAPYLAEAQSSLNTKLGTVQGENTRLAEKVTAQRREIEQLLSGLEAVIGDVEGAAAATAEFDENHGLRLEAQEMDEEIKAAQRQG</sequence>